<feature type="domain" description="MYND-type" evidence="6">
    <location>
        <begin position="29"/>
        <end position="66"/>
    </location>
</feature>
<dbReference type="AlphaFoldDB" id="A0A3P8XTW9"/>
<evidence type="ECO:0000259" key="6">
    <source>
        <dbReference type="PROSITE" id="PS50865"/>
    </source>
</evidence>
<dbReference type="GO" id="GO:0008270">
    <property type="term" value="F:zinc ion binding"/>
    <property type="evidence" value="ECO:0007669"/>
    <property type="project" value="UniProtKB-KW"/>
</dbReference>
<keyword evidence="3" id="KW-0862">Zinc</keyword>
<proteinExistence type="predicted"/>
<evidence type="ECO:0000256" key="5">
    <source>
        <dbReference type="SAM" id="MobiDB-lite"/>
    </source>
</evidence>
<dbReference type="Gene3D" id="1.25.40.10">
    <property type="entry name" value="Tetratricopeptide repeat domain"/>
    <property type="match status" value="2"/>
</dbReference>
<dbReference type="Gene3D" id="6.10.140.2220">
    <property type="match status" value="1"/>
</dbReference>
<dbReference type="GeneTree" id="ENSGT00390000004248"/>
<dbReference type="InterPro" id="IPR002893">
    <property type="entry name" value="Znf_MYND"/>
</dbReference>
<dbReference type="Bgee" id="ENSELUG00000007626">
    <property type="expression patterns" value="Expressed in mesonephros and 9 other cell types or tissues"/>
</dbReference>
<keyword evidence="8" id="KW-1185">Reference proteome</keyword>
<evidence type="ECO:0000313" key="7">
    <source>
        <dbReference type="Ensembl" id="ENSELUP00000006768.1"/>
    </source>
</evidence>
<gene>
    <name evidence="7" type="primary">ZMYND12</name>
</gene>
<feature type="region of interest" description="Disordered" evidence="5">
    <location>
        <begin position="360"/>
        <end position="387"/>
    </location>
</feature>
<reference evidence="8" key="1">
    <citation type="journal article" date="2014" name="PLoS ONE">
        <title>The genome and linkage map of the northern pike (Esox lucius): conserved synteny revealed between the salmonid sister group and the Neoteleostei.</title>
        <authorList>
            <person name="Rondeau E.B."/>
            <person name="Minkley D.R."/>
            <person name="Leong J.S."/>
            <person name="Messmer A.M."/>
            <person name="Jantzen J.R."/>
            <person name="von Schalburg K.R."/>
            <person name="Lemon C."/>
            <person name="Bird N.H."/>
            <person name="Koop B.F."/>
        </authorList>
    </citation>
    <scope>NUCLEOTIDE SEQUENCE</scope>
</reference>
<dbReference type="PANTHER" id="PTHR46533:SF1">
    <property type="entry name" value="ZINC FINGER MYND DOMAIN-CONTAINING PROTEIN 12"/>
    <property type="match status" value="1"/>
</dbReference>
<dbReference type="PROSITE" id="PS01360">
    <property type="entry name" value="ZF_MYND_1"/>
    <property type="match status" value="1"/>
</dbReference>
<keyword evidence="1" id="KW-0479">Metal-binding</keyword>
<dbReference type="Pfam" id="PF01753">
    <property type="entry name" value="zf-MYND"/>
    <property type="match status" value="1"/>
</dbReference>
<evidence type="ECO:0000256" key="4">
    <source>
        <dbReference type="PROSITE-ProRule" id="PRU00134"/>
    </source>
</evidence>
<dbReference type="STRING" id="8010.ENSELUP00000006768"/>
<dbReference type="InterPro" id="IPR011990">
    <property type="entry name" value="TPR-like_helical_dom_sf"/>
</dbReference>
<dbReference type="GeneID" id="105013807"/>
<evidence type="ECO:0000256" key="2">
    <source>
        <dbReference type="ARBA" id="ARBA00022771"/>
    </source>
</evidence>
<dbReference type="Ensembl" id="ENSELUT00000008374.3">
    <property type="protein sequence ID" value="ENSELUP00000006768.1"/>
    <property type="gene ID" value="ENSELUG00000007626.3"/>
</dbReference>
<keyword evidence="2 4" id="KW-0863">Zinc-finger</keyword>
<dbReference type="PROSITE" id="PS50865">
    <property type="entry name" value="ZF_MYND_2"/>
    <property type="match status" value="1"/>
</dbReference>
<dbReference type="Proteomes" id="UP000265140">
    <property type="component" value="Chromosome 12"/>
</dbReference>
<name>A0A3P8XTW9_ESOLU</name>
<reference evidence="7" key="4">
    <citation type="submission" date="2025-09" db="UniProtKB">
        <authorList>
            <consortium name="Ensembl"/>
        </authorList>
    </citation>
    <scope>IDENTIFICATION</scope>
</reference>
<evidence type="ECO:0000256" key="3">
    <source>
        <dbReference type="ARBA" id="ARBA00022833"/>
    </source>
</evidence>
<dbReference type="SUPFAM" id="SSF48452">
    <property type="entry name" value="TPR-like"/>
    <property type="match status" value="1"/>
</dbReference>
<reference evidence="7" key="3">
    <citation type="submission" date="2025-08" db="UniProtKB">
        <authorList>
            <consortium name="Ensembl"/>
        </authorList>
    </citation>
    <scope>IDENTIFICATION</scope>
</reference>
<dbReference type="PANTHER" id="PTHR46533">
    <property type="entry name" value="ZINC FINGER MYND DOMAIN-CONTAINING PROTEIN 12"/>
    <property type="match status" value="1"/>
</dbReference>
<dbReference type="CTD" id="84217"/>
<dbReference type="KEGG" id="els:105013807"/>
<dbReference type="SUPFAM" id="SSF144232">
    <property type="entry name" value="HIT/MYND zinc finger-like"/>
    <property type="match status" value="1"/>
</dbReference>
<accession>A0A3P8XTW9</accession>
<protein>
    <recommendedName>
        <fullName evidence="6">MYND-type domain-containing protein</fullName>
    </recommendedName>
</protein>
<evidence type="ECO:0000313" key="8">
    <source>
        <dbReference type="Proteomes" id="UP000265140"/>
    </source>
</evidence>
<dbReference type="InParanoid" id="A0A3P8XTW9"/>
<reference evidence="7" key="2">
    <citation type="submission" date="2020-02" db="EMBL/GenBank/DDBJ databases">
        <title>Esox lucius (northern pike) genome, fEsoLuc1, primary haplotype.</title>
        <authorList>
            <person name="Myers G."/>
            <person name="Karagic N."/>
            <person name="Meyer A."/>
            <person name="Pippel M."/>
            <person name="Reichard M."/>
            <person name="Winkler S."/>
            <person name="Tracey A."/>
            <person name="Sims Y."/>
            <person name="Howe K."/>
            <person name="Rhie A."/>
            <person name="Formenti G."/>
            <person name="Durbin R."/>
            <person name="Fedrigo O."/>
            <person name="Jarvis E.D."/>
        </authorList>
    </citation>
    <scope>NUCLEOTIDE SEQUENCE [LARGE SCALE GENOMIC DNA]</scope>
</reference>
<dbReference type="InterPro" id="IPR053248">
    <property type="entry name" value="Zinc_finger_MYND_domain"/>
</dbReference>
<dbReference type="RefSeq" id="XP_010873899.1">
    <property type="nucleotide sequence ID" value="XM_010875597.3"/>
</dbReference>
<evidence type="ECO:0000256" key="1">
    <source>
        <dbReference type="ARBA" id="ARBA00022723"/>
    </source>
</evidence>
<organism evidence="7 8">
    <name type="scientific">Esox lucius</name>
    <name type="common">Northern pike</name>
    <dbReference type="NCBI Taxonomy" id="8010"/>
    <lineage>
        <taxon>Eukaryota</taxon>
        <taxon>Metazoa</taxon>
        <taxon>Chordata</taxon>
        <taxon>Craniata</taxon>
        <taxon>Vertebrata</taxon>
        <taxon>Euteleostomi</taxon>
        <taxon>Actinopterygii</taxon>
        <taxon>Neopterygii</taxon>
        <taxon>Teleostei</taxon>
        <taxon>Protacanthopterygii</taxon>
        <taxon>Esociformes</taxon>
        <taxon>Esocidae</taxon>
        <taxon>Esox</taxon>
    </lineage>
</organism>
<sequence length="387" mass="43377">MNSVSKSKVSSLKSTLHTLANPKGVKKQCELCHKPAYLQCTKCRVTFYCDTDHQQADWVGIHEKVCQLLIPIRTTMPFHSLQADRDHHCAQIQHRQELIEISRAVAQKKLFEGKYQESLPAAKLSLRCAMDVYGPSAVQLVPAYLLLAEANVGLGSLAQAEEYMSQAEWTVMKTPNCSHTVLHQLHRNLGRLYTATENLEGALLHFANDVYYASDAYGMNNIVTCGGYFLMANVFIKQGKMDIASSLYNEVARTWHSHLTTLLKTHTEGSRTLEQSFDEAQQEEADQMLRAMLEIQESSPKQDKTQNALVTHCLAMLWFLCGSPEKALEFGRKALQSIQLVPDHNLTEPIQSLMQLAAETAQHHTNQAEPCPSNNLPPSQLNTKVES</sequence>
<dbReference type="OMA" id="KILFMLY"/>
<feature type="compositionally biased region" description="Polar residues" evidence="5">
    <location>
        <begin position="363"/>
        <end position="387"/>
    </location>
</feature>
<dbReference type="OrthoDB" id="3174329at2759"/>